<dbReference type="PROSITE" id="PS50887">
    <property type="entry name" value="GGDEF"/>
    <property type="match status" value="1"/>
</dbReference>
<dbReference type="Gene3D" id="6.10.340.10">
    <property type="match status" value="1"/>
</dbReference>
<keyword evidence="8" id="KW-1185">Reference proteome</keyword>
<evidence type="ECO:0000313" key="7">
    <source>
        <dbReference type="EMBL" id="SOC05745.1"/>
    </source>
</evidence>
<dbReference type="OrthoDB" id="9759607at2"/>
<dbReference type="SMART" id="SM00267">
    <property type="entry name" value="GGDEF"/>
    <property type="match status" value="1"/>
</dbReference>
<dbReference type="GO" id="GO:0005886">
    <property type="term" value="C:plasma membrane"/>
    <property type="evidence" value="ECO:0007669"/>
    <property type="project" value="UniProtKB-SubCell"/>
</dbReference>
<dbReference type="InterPro" id="IPR050469">
    <property type="entry name" value="Diguanylate_Cyclase"/>
</dbReference>
<evidence type="ECO:0000256" key="4">
    <source>
        <dbReference type="SAM" id="Phobius"/>
    </source>
</evidence>
<dbReference type="InterPro" id="IPR029787">
    <property type="entry name" value="Nucleotide_cyclase"/>
</dbReference>
<dbReference type="Gene3D" id="3.30.70.270">
    <property type="match status" value="1"/>
</dbReference>
<dbReference type="PANTHER" id="PTHR45138:SF9">
    <property type="entry name" value="DIGUANYLATE CYCLASE DGCM-RELATED"/>
    <property type="match status" value="1"/>
</dbReference>
<keyword evidence="3 4" id="KW-0472">Membrane</keyword>
<dbReference type="AlphaFoldDB" id="A0A285SD84"/>
<dbReference type="SMART" id="SM00304">
    <property type="entry name" value="HAMP"/>
    <property type="match status" value="1"/>
</dbReference>
<evidence type="ECO:0000256" key="3">
    <source>
        <dbReference type="ARBA" id="ARBA00023136"/>
    </source>
</evidence>
<dbReference type="SUPFAM" id="SSF55073">
    <property type="entry name" value="Nucleotide cyclase"/>
    <property type="match status" value="1"/>
</dbReference>
<dbReference type="GO" id="GO:0052621">
    <property type="term" value="F:diguanylate cyclase activity"/>
    <property type="evidence" value="ECO:0007669"/>
    <property type="project" value="TreeGrafter"/>
</dbReference>
<keyword evidence="4" id="KW-0812">Transmembrane</keyword>
<evidence type="ECO:0000256" key="2">
    <source>
        <dbReference type="ARBA" id="ARBA00022475"/>
    </source>
</evidence>
<dbReference type="GO" id="GO:0043709">
    <property type="term" value="P:cell adhesion involved in single-species biofilm formation"/>
    <property type="evidence" value="ECO:0007669"/>
    <property type="project" value="TreeGrafter"/>
</dbReference>
<dbReference type="GO" id="GO:0007165">
    <property type="term" value="P:signal transduction"/>
    <property type="evidence" value="ECO:0007669"/>
    <property type="project" value="InterPro"/>
</dbReference>
<keyword evidence="2" id="KW-1003">Cell membrane</keyword>
<dbReference type="CDD" id="cd01949">
    <property type="entry name" value="GGDEF"/>
    <property type="match status" value="1"/>
</dbReference>
<evidence type="ECO:0000256" key="1">
    <source>
        <dbReference type="ARBA" id="ARBA00004236"/>
    </source>
</evidence>
<dbReference type="InterPro" id="IPR007891">
    <property type="entry name" value="CHASE3"/>
</dbReference>
<dbReference type="FunFam" id="3.30.70.270:FF:000001">
    <property type="entry name" value="Diguanylate cyclase domain protein"/>
    <property type="match status" value="1"/>
</dbReference>
<name>A0A285SD84_9BACL</name>
<keyword evidence="4" id="KW-1133">Transmembrane helix</keyword>
<sequence>MKINSLGKLGSKLLNSIIFSAFLIIIVVIGLTFSIRLALDANIKGQRILDNIEVSSNQVFRAIIDQETGQRGYSLTKDEEFLEPYYLGQEQFSESSVELLKHTENFKSLHIEALDIVQIGEYWQSTYAEPLVDQARNGEVPNIKSLDDAKHVTDDFRSISFEFSKSIEKERTVVRNTMQTRINSTLITLVVAIIIIILINLWINFKILKSLIKPIIRLSNCVKSYTEHNFSRKVPKYNKQDELFELIQNVDIMRTELSSSIQSLEAKVNIDGLTGLYNRGYFNELMVQVWEDARKKAEPLSMIILDIDYYKNYNDTYGHLKGDECLKIISHKLKDFNHEPFSYVARFGGEEFVVLLRKQGDFEPEKVAEDIRKAILNLQIPHRSSATCEYVTVSVGVATIVPTEDTKPTDIYTMADQALYESKNNGRNQVTSYENMKKYQTT</sequence>
<dbReference type="PANTHER" id="PTHR45138">
    <property type="entry name" value="REGULATORY COMPONENTS OF SENSORY TRANSDUCTION SYSTEM"/>
    <property type="match status" value="1"/>
</dbReference>
<organism evidence="7 8">
    <name type="scientific">Ureibacillus xyleni</name>
    <dbReference type="NCBI Taxonomy" id="614648"/>
    <lineage>
        <taxon>Bacteria</taxon>
        <taxon>Bacillati</taxon>
        <taxon>Bacillota</taxon>
        <taxon>Bacilli</taxon>
        <taxon>Bacillales</taxon>
        <taxon>Caryophanaceae</taxon>
        <taxon>Ureibacillus</taxon>
    </lineage>
</organism>
<gene>
    <name evidence="7" type="ORF">SAMN05880501_104106</name>
</gene>
<comment type="subcellular location">
    <subcellularLocation>
        <location evidence="1">Cell membrane</location>
    </subcellularLocation>
</comment>
<dbReference type="GO" id="GO:1902201">
    <property type="term" value="P:negative regulation of bacterial-type flagellum-dependent cell motility"/>
    <property type="evidence" value="ECO:0007669"/>
    <property type="project" value="TreeGrafter"/>
</dbReference>
<evidence type="ECO:0000313" key="8">
    <source>
        <dbReference type="Proteomes" id="UP000219636"/>
    </source>
</evidence>
<evidence type="ECO:0000259" key="5">
    <source>
        <dbReference type="PROSITE" id="PS50885"/>
    </source>
</evidence>
<evidence type="ECO:0000259" key="6">
    <source>
        <dbReference type="PROSITE" id="PS50887"/>
    </source>
</evidence>
<feature type="domain" description="HAMP" evidence="5">
    <location>
        <begin position="209"/>
        <end position="262"/>
    </location>
</feature>
<protein>
    <submittedName>
        <fullName evidence="7">Diguanylate cyclase (GGDEF)-like protein</fullName>
    </submittedName>
</protein>
<dbReference type="NCBIfam" id="TIGR00254">
    <property type="entry name" value="GGDEF"/>
    <property type="match status" value="1"/>
</dbReference>
<dbReference type="PROSITE" id="PS50885">
    <property type="entry name" value="HAMP"/>
    <property type="match status" value="1"/>
</dbReference>
<dbReference type="Pfam" id="PF05227">
    <property type="entry name" value="CHASE3"/>
    <property type="match status" value="1"/>
</dbReference>
<dbReference type="Pfam" id="PF00990">
    <property type="entry name" value="GGDEF"/>
    <property type="match status" value="1"/>
</dbReference>
<dbReference type="InterPro" id="IPR043128">
    <property type="entry name" value="Rev_trsase/Diguanyl_cyclase"/>
</dbReference>
<dbReference type="Proteomes" id="UP000219636">
    <property type="component" value="Unassembled WGS sequence"/>
</dbReference>
<dbReference type="EMBL" id="OBMQ01000004">
    <property type="protein sequence ID" value="SOC05745.1"/>
    <property type="molecule type" value="Genomic_DNA"/>
</dbReference>
<reference evidence="8" key="1">
    <citation type="submission" date="2017-08" db="EMBL/GenBank/DDBJ databases">
        <authorList>
            <person name="Varghese N."/>
            <person name="Submissions S."/>
        </authorList>
    </citation>
    <scope>NUCLEOTIDE SEQUENCE [LARGE SCALE GENOMIC DNA]</scope>
    <source>
        <strain evidence="8">JC22</strain>
    </source>
</reference>
<dbReference type="InterPro" id="IPR003660">
    <property type="entry name" value="HAMP_dom"/>
</dbReference>
<feature type="transmembrane region" description="Helical" evidence="4">
    <location>
        <begin position="185"/>
        <end position="203"/>
    </location>
</feature>
<dbReference type="RefSeq" id="WP_097073067.1">
    <property type="nucleotide sequence ID" value="NZ_OBMQ01000004.1"/>
</dbReference>
<proteinExistence type="predicted"/>
<dbReference type="SUPFAM" id="SSF158472">
    <property type="entry name" value="HAMP domain-like"/>
    <property type="match status" value="1"/>
</dbReference>
<dbReference type="InterPro" id="IPR000160">
    <property type="entry name" value="GGDEF_dom"/>
</dbReference>
<feature type="transmembrane region" description="Helical" evidence="4">
    <location>
        <begin position="17"/>
        <end position="39"/>
    </location>
</feature>
<feature type="domain" description="GGDEF" evidence="6">
    <location>
        <begin position="298"/>
        <end position="435"/>
    </location>
</feature>
<accession>A0A285SD84</accession>